<evidence type="ECO:0000313" key="3">
    <source>
        <dbReference type="Proteomes" id="UP000001882"/>
    </source>
</evidence>
<reference evidence="2 3" key="1">
    <citation type="journal article" date="2007" name="Appl. Environ. Microbiol.">
        <title>Isolation of key methanogens for global methane emission from rice paddy fields: a novel isolate affiliated with the clone cluster rice cluster I.</title>
        <authorList>
            <person name="Sakai S."/>
            <person name="Imachi H."/>
            <person name="Sekiguchi Y."/>
            <person name="Ohashi A."/>
            <person name="Harada H."/>
            <person name="Kamagata Y."/>
        </authorList>
    </citation>
    <scope>NUCLEOTIDE SEQUENCE [LARGE SCALE GENOMIC DNA]</scope>
    <source>
        <strain evidence="3">DSM 17711 / JCM 13418 / NBRC 101707 / SANAE</strain>
    </source>
</reference>
<reference evidence="3" key="3">
    <citation type="journal article" date="2011" name="PLoS ONE">
        <title>Genome sequence of a mesophilic hydrogenotrophic methanogen Methanocella paludicola, the first cultivated representative of the order Methanocellales.</title>
        <authorList>
            <person name="Sakai S."/>
            <person name="Takaki Y."/>
            <person name="Shimamura S."/>
            <person name="Sekine M."/>
            <person name="Tajima T."/>
            <person name="Kosugi H."/>
            <person name="Ichikawa N."/>
            <person name="Tasumi E."/>
            <person name="Hiraki A.T."/>
            <person name="Shimizu A."/>
            <person name="Kato Y."/>
            <person name="Nishiko R."/>
            <person name="Mori K."/>
            <person name="Fujita N."/>
            <person name="Imachi H."/>
            <person name="Takai K."/>
        </authorList>
    </citation>
    <scope>NUCLEOTIDE SEQUENCE [LARGE SCALE GENOMIC DNA]</scope>
    <source>
        <strain evidence="3">DSM 17711 / JCM 13418 / NBRC 101707 / SANAE</strain>
    </source>
</reference>
<dbReference type="Proteomes" id="UP000001882">
    <property type="component" value="Chromosome"/>
</dbReference>
<evidence type="ECO:0000256" key="1">
    <source>
        <dbReference type="SAM" id="Phobius"/>
    </source>
</evidence>
<keyword evidence="1" id="KW-0472">Membrane</keyword>
<reference evidence="2 3" key="2">
    <citation type="journal article" date="2008" name="Int. J. Syst. Evol. Microbiol.">
        <title>Methanocella paludicola gen. nov., sp. nov., a methane-producing archaeon, the first isolate of the lineage 'Rice Cluster I', and proposal of the new archaeal order Methanocellales ord. nov.</title>
        <authorList>
            <person name="Sakai S."/>
            <person name="Imachi H."/>
            <person name="Hanada S."/>
            <person name="Ohashi A."/>
            <person name="Harada H."/>
            <person name="Kamagata Y."/>
        </authorList>
    </citation>
    <scope>NUCLEOTIDE SEQUENCE [LARGE SCALE GENOMIC DNA]</scope>
    <source>
        <strain evidence="3">DSM 17711 / JCM 13418 / NBRC 101707 / SANAE</strain>
    </source>
</reference>
<dbReference type="OrthoDB" id="380959at2157"/>
<keyword evidence="3" id="KW-1185">Reference proteome</keyword>
<dbReference type="InParanoid" id="D1Z1R8"/>
<evidence type="ECO:0000313" key="2">
    <source>
        <dbReference type="EMBL" id="BAI62640.1"/>
    </source>
</evidence>
<dbReference type="AlphaFoldDB" id="D1Z1R8"/>
<dbReference type="KEGG" id="mpd:MCP_2568"/>
<dbReference type="EMBL" id="AP011532">
    <property type="protein sequence ID" value="BAI62640.1"/>
    <property type="molecule type" value="Genomic_DNA"/>
</dbReference>
<organism evidence="2 3">
    <name type="scientific">Methanocella paludicola (strain DSM 17711 / JCM 13418 / NBRC 101707 / SANAE)</name>
    <dbReference type="NCBI Taxonomy" id="304371"/>
    <lineage>
        <taxon>Archaea</taxon>
        <taxon>Methanobacteriati</taxon>
        <taxon>Methanobacteriota</taxon>
        <taxon>Stenosarchaea group</taxon>
        <taxon>Methanomicrobia</taxon>
        <taxon>Methanocellales</taxon>
        <taxon>Methanocellaceae</taxon>
        <taxon>Methanocella</taxon>
    </lineage>
</organism>
<feature type="transmembrane region" description="Helical" evidence="1">
    <location>
        <begin position="12"/>
        <end position="36"/>
    </location>
</feature>
<gene>
    <name evidence="2" type="ordered locus">MCP_2568</name>
</gene>
<sequence length="145" mass="15345">MRRLRSTSDEGIAIAAEYVALLGISLLIFTAVFVGVSSFNNTASADARAQAAYSVAVRVSDRMSGAVESHASVVDEMALPERICGRSYLVYPSGDGRAVCVLVGREAYEAPLIVPGDINVEGFMVSAPGSHRIQYEASSKTLTLT</sequence>
<dbReference type="eggNOG" id="arCOG03926">
    <property type="taxonomic scope" value="Archaea"/>
</dbReference>
<accession>D1Z1R8</accession>
<dbReference type="RefSeq" id="WP_012901314.1">
    <property type="nucleotide sequence ID" value="NC_013665.1"/>
</dbReference>
<dbReference type="GeneID" id="8682315"/>
<protein>
    <submittedName>
        <fullName evidence="2">Uncharacterized protein</fullName>
    </submittedName>
</protein>
<name>D1Z1R8_METPS</name>
<dbReference type="STRING" id="304371.MCP_2568"/>
<keyword evidence="1" id="KW-1133">Transmembrane helix</keyword>
<keyword evidence="1" id="KW-0812">Transmembrane</keyword>
<proteinExistence type="predicted"/>